<dbReference type="OrthoDB" id="3799947at2759"/>
<reference evidence="2" key="1">
    <citation type="submission" date="2020-01" db="EMBL/GenBank/DDBJ databases">
        <authorList>
            <consortium name="DOE Joint Genome Institute"/>
            <person name="Haridas S."/>
            <person name="Albert R."/>
            <person name="Binder M."/>
            <person name="Bloem J."/>
            <person name="Labutti K."/>
            <person name="Salamov A."/>
            <person name="Andreopoulos B."/>
            <person name="Baker S.E."/>
            <person name="Barry K."/>
            <person name="Bills G."/>
            <person name="Bluhm B.H."/>
            <person name="Cannon C."/>
            <person name="Castanera R."/>
            <person name="Culley D.E."/>
            <person name="Daum C."/>
            <person name="Ezra D."/>
            <person name="Gonzalez J.B."/>
            <person name="Henrissat B."/>
            <person name="Kuo A."/>
            <person name="Liang C."/>
            <person name="Lipzen A."/>
            <person name="Lutzoni F."/>
            <person name="Magnuson J."/>
            <person name="Mondo S."/>
            <person name="Nolan M."/>
            <person name="Ohm R."/>
            <person name="Pangilinan J."/>
            <person name="Park H.-J."/>
            <person name="Ramirez L."/>
            <person name="Alfaro M."/>
            <person name="Sun H."/>
            <person name="Tritt A."/>
            <person name="Yoshinaga Y."/>
            <person name="Zwiers L.-H."/>
            <person name="Turgeon B.G."/>
            <person name="Goodwin S.B."/>
            <person name="Spatafora J.W."/>
            <person name="Crous P.W."/>
            <person name="Grigoriev I.V."/>
        </authorList>
    </citation>
    <scope>NUCLEOTIDE SEQUENCE</scope>
    <source>
        <strain evidence="2">CBS 394.84</strain>
    </source>
</reference>
<feature type="region of interest" description="Disordered" evidence="1">
    <location>
        <begin position="30"/>
        <end position="131"/>
    </location>
</feature>
<feature type="compositionally biased region" description="Basic and acidic residues" evidence="1">
    <location>
        <begin position="30"/>
        <end position="39"/>
    </location>
</feature>
<keyword evidence="3" id="KW-1185">Reference proteome</keyword>
<sequence length="276" mass="30930">MSRRTSQPGDRRQGLTRDLYGMIDEHLAWQMDQSERERPTSSGTMFVDWDGSASPKITYRNSKKLDAEQPEPEREPHAAESHAPRPPAKSKPKPKRATQTLSRHDSLLSNQRTFRKQTAPAQTIHASSSSSDSLQITYYSPPHFSKSTNTLKAAGYVAGYAPCLDATYDYNGRIVHVHRDAARREERFSEYYAVDAEAYSTAAKLEVVDVDADGNGNGVGAGPPIEERKKRDRVVGFVEKLLHRLDRLGFMAKFRAERRHAAAAGGRSWVEHGYVT</sequence>
<evidence type="ECO:0000313" key="3">
    <source>
        <dbReference type="Proteomes" id="UP000800039"/>
    </source>
</evidence>
<proteinExistence type="predicted"/>
<name>A0A9P4GNQ1_9PLEO</name>
<organism evidence="2 3">
    <name type="scientific">Cucurbitaria berberidis CBS 394.84</name>
    <dbReference type="NCBI Taxonomy" id="1168544"/>
    <lineage>
        <taxon>Eukaryota</taxon>
        <taxon>Fungi</taxon>
        <taxon>Dikarya</taxon>
        <taxon>Ascomycota</taxon>
        <taxon>Pezizomycotina</taxon>
        <taxon>Dothideomycetes</taxon>
        <taxon>Pleosporomycetidae</taxon>
        <taxon>Pleosporales</taxon>
        <taxon>Pleosporineae</taxon>
        <taxon>Cucurbitariaceae</taxon>
        <taxon>Cucurbitaria</taxon>
    </lineage>
</organism>
<feature type="compositionally biased region" description="Polar residues" evidence="1">
    <location>
        <begin position="119"/>
        <end position="131"/>
    </location>
</feature>
<accession>A0A9P4GNQ1</accession>
<dbReference type="RefSeq" id="XP_040791488.1">
    <property type="nucleotide sequence ID" value="XM_040931745.1"/>
</dbReference>
<protein>
    <submittedName>
        <fullName evidence="2">Uncharacterized protein</fullName>
    </submittedName>
</protein>
<evidence type="ECO:0000313" key="2">
    <source>
        <dbReference type="EMBL" id="KAF1848925.1"/>
    </source>
</evidence>
<dbReference type="AlphaFoldDB" id="A0A9P4GNQ1"/>
<gene>
    <name evidence="2" type="ORF">K460DRAFT_353853</name>
</gene>
<dbReference type="GeneID" id="63848997"/>
<comment type="caution">
    <text evidence="2">The sequence shown here is derived from an EMBL/GenBank/DDBJ whole genome shotgun (WGS) entry which is preliminary data.</text>
</comment>
<evidence type="ECO:0000256" key="1">
    <source>
        <dbReference type="SAM" id="MobiDB-lite"/>
    </source>
</evidence>
<dbReference type="Proteomes" id="UP000800039">
    <property type="component" value="Unassembled WGS sequence"/>
</dbReference>
<feature type="compositionally biased region" description="Basic and acidic residues" evidence="1">
    <location>
        <begin position="63"/>
        <end position="83"/>
    </location>
</feature>
<dbReference type="EMBL" id="ML976615">
    <property type="protein sequence ID" value="KAF1848925.1"/>
    <property type="molecule type" value="Genomic_DNA"/>
</dbReference>